<protein>
    <submittedName>
        <fullName evidence="3">FxsA family protein</fullName>
    </submittedName>
</protein>
<dbReference type="PANTHER" id="PTHR35335:SF1">
    <property type="entry name" value="UPF0716 PROTEIN FXSA"/>
    <property type="match status" value="1"/>
</dbReference>
<dbReference type="OrthoDB" id="9792788at2"/>
<keyword evidence="2" id="KW-0472">Membrane</keyword>
<feature type="transmembrane region" description="Helical" evidence="2">
    <location>
        <begin position="77"/>
        <end position="100"/>
    </location>
</feature>
<gene>
    <name evidence="3" type="ORF">D5018_11745</name>
</gene>
<comment type="caution">
    <text evidence="3">The sequence shown here is derived from an EMBL/GenBank/DDBJ whole genome shotgun (WGS) entry which is preliminary data.</text>
</comment>
<organism evidence="3 4">
    <name type="scientific">Parashewanella curva</name>
    <dbReference type="NCBI Taxonomy" id="2338552"/>
    <lineage>
        <taxon>Bacteria</taxon>
        <taxon>Pseudomonadati</taxon>
        <taxon>Pseudomonadota</taxon>
        <taxon>Gammaproteobacteria</taxon>
        <taxon>Alteromonadales</taxon>
        <taxon>Shewanellaceae</taxon>
        <taxon>Parashewanella</taxon>
    </lineage>
</organism>
<proteinExistence type="predicted"/>
<dbReference type="Pfam" id="PF04186">
    <property type="entry name" value="FxsA"/>
    <property type="match status" value="1"/>
</dbReference>
<feature type="region of interest" description="Disordered" evidence="1">
    <location>
        <begin position="149"/>
        <end position="170"/>
    </location>
</feature>
<dbReference type="GO" id="GO:0016020">
    <property type="term" value="C:membrane"/>
    <property type="evidence" value="ECO:0007669"/>
    <property type="project" value="InterPro"/>
</dbReference>
<dbReference type="NCBIfam" id="NF008528">
    <property type="entry name" value="PRK11463.1-2"/>
    <property type="match status" value="1"/>
</dbReference>
<dbReference type="EMBL" id="QZEI01000032">
    <property type="protein sequence ID" value="RLV59536.1"/>
    <property type="molecule type" value="Genomic_DNA"/>
</dbReference>
<feature type="transmembrane region" description="Helical" evidence="2">
    <location>
        <begin position="30"/>
        <end position="47"/>
    </location>
</feature>
<evidence type="ECO:0000313" key="3">
    <source>
        <dbReference type="EMBL" id="RLV59536.1"/>
    </source>
</evidence>
<keyword evidence="2" id="KW-1133">Transmembrane helix</keyword>
<evidence type="ECO:0000313" key="4">
    <source>
        <dbReference type="Proteomes" id="UP000281474"/>
    </source>
</evidence>
<evidence type="ECO:0000256" key="1">
    <source>
        <dbReference type="SAM" id="MobiDB-lite"/>
    </source>
</evidence>
<dbReference type="AlphaFoldDB" id="A0A3L8PW27"/>
<evidence type="ECO:0000256" key="2">
    <source>
        <dbReference type="SAM" id="Phobius"/>
    </source>
</evidence>
<keyword evidence="4" id="KW-1185">Reference proteome</keyword>
<dbReference type="RefSeq" id="WP_121839199.1">
    <property type="nucleotide sequence ID" value="NZ_ML014781.1"/>
</dbReference>
<keyword evidence="2" id="KW-0812">Transmembrane</keyword>
<dbReference type="PANTHER" id="PTHR35335">
    <property type="entry name" value="UPF0716 PROTEIN FXSA"/>
    <property type="match status" value="1"/>
</dbReference>
<dbReference type="Proteomes" id="UP000281474">
    <property type="component" value="Unassembled WGS sequence"/>
</dbReference>
<reference evidence="3 4" key="1">
    <citation type="submission" date="2018-09" db="EMBL/GenBank/DDBJ databases">
        <title>Phylogeny of the Shewanellaceae, and recommendation for two new genera, Pseudoshewanella and Parashewanella.</title>
        <authorList>
            <person name="Wang G."/>
        </authorList>
    </citation>
    <scope>NUCLEOTIDE SEQUENCE [LARGE SCALE GENOMIC DNA]</scope>
    <source>
        <strain evidence="3 4">C51</strain>
    </source>
</reference>
<accession>A0A3L8PW27</accession>
<sequence length="170" mass="18931">MIFALLGIFILLPILEIALMIHVGTVLGTWNTVALIILTTIIGGSLVRSQGIENLKKVRSKVDHGEMPGSEIIQSMMLAIAGVMLFLPGFITDFVGVLFLTPFTRKPIANFLLAKMKVQIVNRQAGFHYQQGFGKDGYKNDGDVFEGDFERKSEEVKPENRLDDKDEPHK</sequence>
<dbReference type="InterPro" id="IPR007313">
    <property type="entry name" value="FxsA"/>
</dbReference>
<name>A0A3L8PW27_9GAMM</name>